<protein>
    <submittedName>
        <fullName evidence="1">Uncharacterized protein</fullName>
    </submittedName>
</protein>
<dbReference type="Gramene" id="ONK75858">
    <property type="protein sequence ID" value="ONK75858"/>
    <property type="gene ID" value="A4U43_C03F21290"/>
</dbReference>
<organism evidence="1 2">
    <name type="scientific">Asparagus officinalis</name>
    <name type="common">Garden asparagus</name>
    <dbReference type="NCBI Taxonomy" id="4686"/>
    <lineage>
        <taxon>Eukaryota</taxon>
        <taxon>Viridiplantae</taxon>
        <taxon>Streptophyta</taxon>
        <taxon>Embryophyta</taxon>
        <taxon>Tracheophyta</taxon>
        <taxon>Spermatophyta</taxon>
        <taxon>Magnoliopsida</taxon>
        <taxon>Liliopsida</taxon>
        <taxon>Asparagales</taxon>
        <taxon>Asparagaceae</taxon>
        <taxon>Asparagoideae</taxon>
        <taxon>Asparagus</taxon>
    </lineage>
</organism>
<accession>A0A5P1FBV2</accession>
<gene>
    <name evidence="1" type="ORF">A4U43_C03F21290</name>
</gene>
<name>A0A5P1FBV2_ASPOF</name>
<keyword evidence="2" id="KW-1185">Reference proteome</keyword>
<evidence type="ECO:0000313" key="1">
    <source>
        <dbReference type="EMBL" id="ONK75858.1"/>
    </source>
</evidence>
<reference evidence="2" key="1">
    <citation type="journal article" date="2017" name="Nat. Commun.">
        <title>The asparagus genome sheds light on the origin and evolution of a young Y chromosome.</title>
        <authorList>
            <person name="Harkess A."/>
            <person name="Zhou J."/>
            <person name="Xu C."/>
            <person name="Bowers J.E."/>
            <person name="Van der Hulst R."/>
            <person name="Ayyampalayam S."/>
            <person name="Mercati F."/>
            <person name="Riccardi P."/>
            <person name="McKain M.R."/>
            <person name="Kakrana A."/>
            <person name="Tang H."/>
            <person name="Ray J."/>
            <person name="Groenendijk J."/>
            <person name="Arikit S."/>
            <person name="Mathioni S.M."/>
            <person name="Nakano M."/>
            <person name="Shan H."/>
            <person name="Telgmann-Rauber A."/>
            <person name="Kanno A."/>
            <person name="Yue Z."/>
            <person name="Chen H."/>
            <person name="Li W."/>
            <person name="Chen Y."/>
            <person name="Xu X."/>
            <person name="Zhang Y."/>
            <person name="Luo S."/>
            <person name="Chen H."/>
            <person name="Gao J."/>
            <person name="Mao Z."/>
            <person name="Pires J.C."/>
            <person name="Luo M."/>
            <person name="Kudrna D."/>
            <person name="Wing R.A."/>
            <person name="Meyers B.C."/>
            <person name="Yi K."/>
            <person name="Kong H."/>
            <person name="Lavrijsen P."/>
            <person name="Sunseri F."/>
            <person name="Falavigna A."/>
            <person name="Ye Y."/>
            <person name="Leebens-Mack J.H."/>
            <person name="Chen G."/>
        </authorList>
    </citation>
    <scope>NUCLEOTIDE SEQUENCE [LARGE SCALE GENOMIC DNA]</scope>
    <source>
        <strain evidence="2">cv. DH0086</strain>
    </source>
</reference>
<dbReference type="AlphaFoldDB" id="A0A5P1FBV2"/>
<dbReference type="Proteomes" id="UP000243459">
    <property type="component" value="Chromosome 3"/>
</dbReference>
<dbReference type="EMBL" id="CM007383">
    <property type="protein sequence ID" value="ONK75858.1"/>
    <property type="molecule type" value="Genomic_DNA"/>
</dbReference>
<evidence type="ECO:0000313" key="2">
    <source>
        <dbReference type="Proteomes" id="UP000243459"/>
    </source>
</evidence>
<sequence length="89" mass="9341">MFPDWHEEVPVIARTVVCVGAQLTGIVAVLDGEYRSDVFLLPGGARGAGGGDCGGVCMGLKAAFIFHGALKKPIQRMTSSSARNYLSSK</sequence>
<proteinExistence type="predicted"/>